<reference evidence="3 4" key="1">
    <citation type="submission" date="2021-03" db="EMBL/GenBank/DDBJ databases">
        <title>Enterococcal diversity collection.</title>
        <authorList>
            <person name="Gilmore M.S."/>
            <person name="Schwartzman J."/>
            <person name="Van Tyne D."/>
            <person name="Martin M."/>
            <person name="Earl A.M."/>
            <person name="Manson A.L."/>
            <person name="Straub T."/>
            <person name="Salamzade R."/>
            <person name="Saavedra J."/>
            <person name="Lebreton F."/>
            <person name="Prichula J."/>
            <person name="Schaufler K."/>
            <person name="Gaca A."/>
            <person name="Sgardioli B."/>
            <person name="Wagenaar J."/>
            <person name="Strong T."/>
        </authorList>
    </citation>
    <scope>NUCLEOTIDE SEQUENCE [LARGE SCALE GENOMIC DNA]</scope>
    <source>
        <strain evidence="3 4">DIV0869a</strain>
    </source>
</reference>
<organism evidence="3 4">
    <name type="scientific">Candidatus Enterococcus ikei</name>
    <dbReference type="NCBI Taxonomy" id="2815326"/>
    <lineage>
        <taxon>Bacteria</taxon>
        <taxon>Bacillati</taxon>
        <taxon>Bacillota</taxon>
        <taxon>Bacilli</taxon>
        <taxon>Lactobacillales</taxon>
        <taxon>Enterococcaceae</taxon>
        <taxon>Enterococcus</taxon>
    </lineage>
</organism>
<gene>
    <name evidence="3" type="ORF">JZO69_06035</name>
</gene>
<evidence type="ECO:0000313" key="4">
    <source>
        <dbReference type="Proteomes" id="UP000664632"/>
    </source>
</evidence>
<evidence type="ECO:0000259" key="2">
    <source>
        <dbReference type="Pfam" id="PF00239"/>
    </source>
</evidence>
<comment type="caution">
    <text evidence="3">The sequence shown here is derived from an EMBL/GenBank/DDBJ whole genome shotgun (WGS) entry which is preliminary data.</text>
</comment>
<dbReference type="Pfam" id="PF00239">
    <property type="entry name" value="Resolvase"/>
    <property type="match status" value="1"/>
</dbReference>
<proteinExistence type="predicted"/>
<feature type="domain" description="Resolvase/invertase-type recombinase catalytic" evidence="2">
    <location>
        <begin position="10"/>
        <end position="91"/>
    </location>
</feature>
<dbReference type="Proteomes" id="UP000664632">
    <property type="component" value="Unassembled WGS sequence"/>
</dbReference>
<protein>
    <submittedName>
        <fullName evidence="3">Recombinase family protein</fullName>
    </submittedName>
</protein>
<accession>A0ABS3GYT2</accession>
<name>A0ABS3GYT2_9ENTE</name>
<feature type="transmembrane region" description="Helical" evidence="1">
    <location>
        <begin position="210"/>
        <end position="229"/>
    </location>
</feature>
<dbReference type="InterPro" id="IPR036162">
    <property type="entry name" value="Resolvase-like_N_sf"/>
</dbReference>
<dbReference type="RefSeq" id="WP_207111991.1">
    <property type="nucleotide sequence ID" value="NZ_JAFLWD010000012.1"/>
</dbReference>
<evidence type="ECO:0000313" key="3">
    <source>
        <dbReference type="EMBL" id="MBO0439911.1"/>
    </source>
</evidence>
<keyword evidence="1" id="KW-1133">Transmembrane helix</keyword>
<evidence type="ECO:0000256" key="1">
    <source>
        <dbReference type="SAM" id="Phobius"/>
    </source>
</evidence>
<feature type="transmembrane region" description="Helical" evidence="1">
    <location>
        <begin position="185"/>
        <end position="204"/>
    </location>
</feature>
<dbReference type="EMBL" id="JAFLWD010000012">
    <property type="protein sequence ID" value="MBO0439911.1"/>
    <property type="molecule type" value="Genomic_DNA"/>
</dbReference>
<dbReference type="Gene3D" id="3.40.50.1390">
    <property type="entry name" value="Resolvase, N-terminal catalytic domain"/>
    <property type="match status" value="1"/>
</dbReference>
<keyword evidence="4" id="KW-1185">Reference proteome</keyword>
<keyword evidence="1" id="KW-0472">Membrane</keyword>
<dbReference type="InterPro" id="IPR006119">
    <property type="entry name" value="Resolv_N"/>
</dbReference>
<dbReference type="SUPFAM" id="SSF53041">
    <property type="entry name" value="Resolvase-like"/>
    <property type="match status" value="1"/>
</dbReference>
<sequence>MNLGYARGNKLNKQLDFLEAYKVDEIFSDGAQKYDVFQNPESDYQRLLDYTESGDCLVIAFLEVISRDYQKLLRFLDELEELELDLVVLTSPELTLLEWREVLFWVNRNDQLLHPRLIKLKLKQEKDRNKETYSVFSRDPDAKKLYRDVMWQLLGKHKLREISEKKGVPIETIHRIQQEFKRIKLAVVLAVCFFLAIATIKITESFSDNLLIQIAVCIITTLVILYNTLADSEQSQ</sequence>
<keyword evidence="1" id="KW-0812">Transmembrane</keyword>